<dbReference type="Pfam" id="PF19516">
    <property type="entry name" value="DUF6049"/>
    <property type="match status" value="1"/>
</dbReference>
<evidence type="ECO:0008006" key="4">
    <source>
        <dbReference type="Google" id="ProtNLM"/>
    </source>
</evidence>
<keyword evidence="3" id="KW-1185">Reference proteome</keyword>
<dbReference type="InterPro" id="IPR046112">
    <property type="entry name" value="DUF6049"/>
</dbReference>
<gene>
    <name evidence="2" type="ORF">GCM10010468_33060</name>
</gene>
<dbReference type="EMBL" id="BAAAUV010000007">
    <property type="protein sequence ID" value="GAA3213221.1"/>
    <property type="molecule type" value="Genomic_DNA"/>
</dbReference>
<reference evidence="3" key="1">
    <citation type="journal article" date="2019" name="Int. J. Syst. Evol. Microbiol.">
        <title>The Global Catalogue of Microorganisms (GCM) 10K type strain sequencing project: providing services to taxonomists for standard genome sequencing and annotation.</title>
        <authorList>
            <consortium name="The Broad Institute Genomics Platform"/>
            <consortium name="The Broad Institute Genome Sequencing Center for Infectious Disease"/>
            <person name="Wu L."/>
            <person name="Ma J."/>
        </authorList>
    </citation>
    <scope>NUCLEOTIDE SEQUENCE [LARGE SCALE GENOMIC DNA]</scope>
    <source>
        <strain evidence="3">JCM 9377</strain>
    </source>
</reference>
<accession>A0ABP6QFB6</accession>
<keyword evidence="1" id="KW-1133">Transmembrane helix</keyword>
<feature type="transmembrane region" description="Helical" evidence="1">
    <location>
        <begin position="643"/>
        <end position="661"/>
    </location>
</feature>
<keyword evidence="1" id="KW-0812">Transmembrane</keyword>
<dbReference type="Proteomes" id="UP001501237">
    <property type="component" value="Unassembled WGS sequence"/>
</dbReference>
<evidence type="ECO:0000256" key="1">
    <source>
        <dbReference type="SAM" id="Phobius"/>
    </source>
</evidence>
<comment type="caution">
    <text evidence="2">The sequence shown here is derived from an EMBL/GenBank/DDBJ whole genome shotgun (WGS) entry which is preliminary data.</text>
</comment>
<proteinExistence type="predicted"/>
<sequence length="687" mass="74663">MSPQSITAGTKTVRFTVTITNSSATAIPKVRLHLSYGGQITTRSELDAFARSNADPAGVTDAEAPVIGPFDLEPGDTVRNLVWSRPGAIAGNAPTLNTYPLVIKALDVNGQPLDTQHTFVTYVPKNAKKLVKTKVSFVWPLIDRPHRTTDSIFFDDQLSDAVTDGRLNTLLTAAESNPNTGTTLAIDPGLLDDLQTMSSANYFLDPPKDTEKGKSVPKNPQTQAWLTKLRALVKERRTAFFLTPYGDPDSVALVGQNMAGTGSKKNGSTLGLLSAAYRDKSRGQAVLQVPETYPRVAWPASGTIDQATIDKLTTNYKKGLGSDLFLLSSSFWPAGQNGTPTATTSIQSTDRKSHPALAFDDTIQNVISGATKKPEDIFAAEQRYLAETAVMTAEQPGRQRTLVVSPDRRWNPGLEFAQFLLKNTALRSAWLKPVSLGQAATSTKVERLPQQRPQSAELTADHLRSVRAMDADAVAFSKIFIPQPDESLRHAGMRASSTYWRGTARRRSQASTFLSVTRTDVGKEINKVRVLVDADTKKSVTGSSATVLLTLVNDLKQPVKVHVQISSTKSNVLLVNGKKNMFIYDDELEAGAKVPLQVPMEQTNTTPEKETEVKIQIITSGIEPARLVREQFFKVGTNDIPPAGWLITIGALVIMGLGVGFRGMRARKRRSAEAETEEAEHDRAAAG</sequence>
<organism evidence="2 3">
    <name type="scientific">Actinocorallia longicatena</name>
    <dbReference type="NCBI Taxonomy" id="111803"/>
    <lineage>
        <taxon>Bacteria</taxon>
        <taxon>Bacillati</taxon>
        <taxon>Actinomycetota</taxon>
        <taxon>Actinomycetes</taxon>
        <taxon>Streptosporangiales</taxon>
        <taxon>Thermomonosporaceae</taxon>
        <taxon>Actinocorallia</taxon>
    </lineage>
</organism>
<keyword evidence="1" id="KW-0472">Membrane</keyword>
<name>A0ABP6QFB6_9ACTN</name>
<evidence type="ECO:0000313" key="3">
    <source>
        <dbReference type="Proteomes" id="UP001501237"/>
    </source>
</evidence>
<evidence type="ECO:0000313" key="2">
    <source>
        <dbReference type="EMBL" id="GAA3213221.1"/>
    </source>
</evidence>
<protein>
    <recommendedName>
        <fullName evidence="4">Secreted protein</fullName>
    </recommendedName>
</protein>